<keyword evidence="3" id="KW-1185">Reference proteome</keyword>
<dbReference type="AlphaFoldDB" id="A0AA35SCF8"/>
<feature type="non-terminal residue" evidence="2">
    <location>
        <position position="174"/>
    </location>
</feature>
<name>A0AA35SCF8_GEOBA</name>
<dbReference type="Proteomes" id="UP001174909">
    <property type="component" value="Unassembled WGS sequence"/>
</dbReference>
<organism evidence="2 3">
    <name type="scientific">Geodia barretti</name>
    <name type="common">Barrett's horny sponge</name>
    <dbReference type="NCBI Taxonomy" id="519541"/>
    <lineage>
        <taxon>Eukaryota</taxon>
        <taxon>Metazoa</taxon>
        <taxon>Porifera</taxon>
        <taxon>Demospongiae</taxon>
        <taxon>Heteroscleromorpha</taxon>
        <taxon>Tetractinellida</taxon>
        <taxon>Astrophorina</taxon>
        <taxon>Geodiidae</taxon>
        <taxon>Geodia</taxon>
    </lineage>
</organism>
<comment type="caution">
    <text evidence="2">The sequence shown here is derived from an EMBL/GenBank/DDBJ whole genome shotgun (WGS) entry which is preliminary data.</text>
</comment>
<accession>A0AA35SCF8</accession>
<evidence type="ECO:0000256" key="1">
    <source>
        <dbReference type="SAM" id="MobiDB-lite"/>
    </source>
</evidence>
<evidence type="ECO:0000313" key="3">
    <source>
        <dbReference type="Proteomes" id="UP001174909"/>
    </source>
</evidence>
<evidence type="ECO:0000313" key="2">
    <source>
        <dbReference type="EMBL" id="CAI8026572.1"/>
    </source>
</evidence>
<feature type="compositionally biased region" description="Pro residues" evidence="1">
    <location>
        <begin position="82"/>
        <end position="101"/>
    </location>
</feature>
<proteinExistence type="predicted"/>
<feature type="non-terminal residue" evidence="2">
    <location>
        <position position="1"/>
    </location>
</feature>
<protein>
    <submittedName>
        <fullName evidence="2">Uncharacterized protein</fullName>
    </submittedName>
</protein>
<sequence>NLRLVRAEAGVDYVLLQREVKIPVGSRKGFTMSIEIETPCDDINEPAEYFEVVANITSHSDAKFGGAAHSTTGSMLVEIQNHPPPTKTLSPPTPSPSPEPCTPDHDCSGQGCNWRTGRVSRNTFRNNEYTFVALVEVVECGDSVVVNIRECHHISTCTMCPLTTSTIAICSNCI</sequence>
<gene>
    <name evidence="2" type="ORF">GBAR_LOCUS15258</name>
</gene>
<feature type="region of interest" description="Disordered" evidence="1">
    <location>
        <begin position="79"/>
        <end position="104"/>
    </location>
</feature>
<reference evidence="2" key="1">
    <citation type="submission" date="2023-03" db="EMBL/GenBank/DDBJ databases">
        <authorList>
            <person name="Steffen K."/>
            <person name="Cardenas P."/>
        </authorList>
    </citation>
    <scope>NUCLEOTIDE SEQUENCE</scope>
</reference>
<dbReference type="EMBL" id="CASHTH010002221">
    <property type="protein sequence ID" value="CAI8026572.1"/>
    <property type="molecule type" value="Genomic_DNA"/>
</dbReference>